<evidence type="ECO:0000259" key="4">
    <source>
        <dbReference type="PROSITE" id="PS50110"/>
    </source>
</evidence>
<sequence length="244" mass="28618">MQIAVIDDQEADRRDLIHMLSRYFESSKVGAACDEYCSGESFLESFHPGKYELVFIDIYMDKINGMDVARRIHQDDVRCRLIFYTTSHTHAVESYDVKASYYLTKPLPYSRLCCALNSCCQDLLEENRYLCVNVGKAQCKLLFRDIWYVYSVSRNTHIQLKDKELVIKDAISGVIATLMEDDRFLCCNRNFIINMDYVECAMDDFFLMKNNDRIPIRQRGKSAAKKMYLNYSLKNLRKEDPYEP</sequence>
<dbReference type="GO" id="GO:0000156">
    <property type="term" value="F:phosphorelay response regulator activity"/>
    <property type="evidence" value="ECO:0007669"/>
    <property type="project" value="InterPro"/>
</dbReference>
<dbReference type="GO" id="GO:0003677">
    <property type="term" value="F:DNA binding"/>
    <property type="evidence" value="ECO:0007669"/>
    <property type="project" value="UniProtKB-KW"/>
</dbReference>
<dbReference type="Gene3D" id="3.40.50.2300">
    <property type="match status" value="1"/>
</dbReference>
<name>A0A949NHI7_9FIRM</name>
<evidence type="ECO:0000313" key="5">
    <source>
        <dbReference type="EMBL" id="MBU9738318.1"/>
    </source>
</evidence>
<dbReference type="Pfam" id="PF00072">
    <property type="entry name" value="Response_reg"/>
    <property type="match status" value="1"/>
</dbReference>
<dbReference type="PROSITE" id="PS50110">
    <property type="entry name" value="RESPONSE_REGULATORY"/>
    <property type="match status" value="1"/>
</dbReference>
<dbReference type="InterPro" id="IPR001789">
    <property type="entry name" value="Sig_transdc_resp-reg_receiver"/>
</dbReference>
<feature type="modified residue" description="4-aspartylphosphate" evidence="3">
    <location>
        <position position="57"/>
    </location>
</feature>
<dbReference type="Proteomes" id="UP000712157">
    <property type="component" value="Unassembled WGS sequence"/>
</dbReference>
<reference evidence="5" key="1">
    <citation type="submission" date="2021-06" db="EMBL/GenBank/DDBJ databases">
        <title>Description of novel taxa of the family Lachnospiraceae.</title>
        <authorList>
            <person name="Chaplin A.V."/>
            <person name="Sokolova S.R."/>
            <person name="Pikina A.P."/>
            <person name="Korzhanova M."/>
            <person name="Belova V."/>
            <person name="Korostin D."/>
            <person name="Efimov B.A."/>
        </authorList>
    </citation>
    <scope>NUCLEOTIDE SEQUENCE</scope>
    <source>
        <strain evidence="5">ASD5720</strain>
    </source>
</reference>
<dbReference type="CDD" id="cd00156">
    <property type="entry name" value="REC"/>
    <property type="match status" value="1"/>
</dbReference>
<comment type="caution">
    <text evidence="5">The sequence shown here is derived from an EMBL/GenBank/DDBJ whole genome shotgun (WGS) entry which is preliminary data.</text>
</comment>
<dbReference type="InterPro" id="IPR046947">
    <property type="entry name" value="LytR-like"/>
</dbReference>
<dbReference type="RefSeq" id="WP_238722543.1">
    <property type="nucleotide sequence ID" value="NZ_JAHQCW010000032.1"/>
</dbReference>
<dbReference type="SMART" id="SM00448">
    <property type="entry name" value="REC"/>
    <property type="match status" value="1"/>
</dbReference>
<keyword evidence="3" id="KW-0597">Phosphoprotein</keyword>
<dbReference type="AlphaFoldDB" id="A0A949NHI7"/>
<comment type="function">
    <text evidence="2">May play the central regulatory role in sporulation. It may be an element of the effector pathway responsible for the activation of sporulation genes in response to nutritional stress. Spo0A may act in concert with spo0H (a sigma factor) to control the expression of some genes that are critical to the sporulation process.</text>
</comment>
<dbReference type="Pfam" id="PF04397">
    <property type="entry name" value="LytTR"/>
    <property type="match status" value="1"/>
</dbReference>
<evidence type="ECO:0000256" key="1">
    <source>
        <dbReference type="ARBA" id="ARBA00018672"/>
    </source>
</evidence>
<dbReference type="SMART" id="SM00850">
    <property type="entry name" value="LytTR"/>
    <property type="match status" value="1"/>
</dbReference>
<dbReference type="EMBL" id="JAHQCW010000032">
    <property type="protein sequence ID" value="MBU9738318.1"/>
    <property type="molecule type" value="Genomic_DNA"/>
</dbReference>
<organism evidence="5 6">
    <name type="scientific">Diplocloster agilis</name>
    <dbReference type="NCBI Taxonomy" id="2850323"/>
    <lineage>
        <taxon>Bacteria</taxon>
        <taxon>Bacillati</taxon>
        <taxon>Bacillota</taxon>
        <taxon>Clostridia</taxon>
        <taxon>Lachnospirales</taxon>
        <taxon>Lachnospiraceae</taxon>
        <taxon>Diplocloster</taxon>
    </lineage>
</organism>
<feature type="domain" description="Response regulatory" evidence="4">
    <location>
        <begin position="2"/>
        <end position="120"/>
    </location>
</feature>
<evidence type="ECO:0000256" key="3">
    <source>
        <dbReference type="PROSITE-ProRule" id="PRU00169"/>
    </source>
</evidence>
<dbReference type="InterPro" id="IPR007492">
    <property type="entry name" value="LytTR_DNA-bd_dom"/>
</dbReference>
<dbReference type="PANTHER" id="PTHR37299:SF1">
    <property type="entry name" value="STAGE 0 SPORULATION PROTEIN A HOMOLOG"/>
    <property type="match status" value="1"/>
</dbReference>
<dbReference type="SUPFAM" id="SSF52172">
    <property type="entry name" value="CheY-like"/>
    <property type="match status" value="1"/>
</dbReference>
<dbReference type="PANTHER" id="PTHR37299">
    <property type="entry name" value="TRANSCRIPTIONAL REGULATOR-RELATED"/>
    <property type="match status" value="1"/>
</dbReference>
<evidence type="ECO:0000313" key="6">
    <source>
        <dbReference type="Proteomes" id="UP000712157"/>
    </source>
</evidence>
<evidence type="ECO:0000256" key="2">
    <source>
        <dbReference type="ARBA" id="ARBA00024867"/>
    </source>
</evidence>
<dbReference type="InterPro" id="IPR011006">
    <property type="entry name" value="CheY-like_superfamily"/>
</dbReference>
<gene>
    <name evidence="5" type="ORF">KTH89_17380</name>
</gene>
<protein>
    <recommendedName>
        <fullName evidence="1">Stage 0 sporulation protein A homolog</fullName>
    </recommendedName>
</protein>
<accession>A0A949NHI7</accession>
<keyword evidence="6" id="KW-1185">Reference proteome</keyword>
<proteinExistence type="predicted"/>
<dbReference type="Gene3D" id="2.40.50.1020">
    <property type="entry name" value="LytTr DNA-binding domain"/>
    <property type="match status" value="1"/>
</dbReference>
<keyword evidence="5" id="KW-0238">DNA-binding</keyword>